<organism evidence="2 3">
    <name type="scientific">Heterodera trifolii</name>
    <dbReference type="NCBI Taxonomy" id="157864"/>
    <lineage>
        <taxon>Eukaryota</taxon>
        <taxon>Metazoa</taxon>
        <taxon>Ecdysozoa</taxon>
        <taxon>Nematoda</taxon>
        <taxon>Chromadorea</taxon>
        <taxon>Rhabditida</taxon>
        <taxon>Tylenchina</taxon>
        <taxon>Tylenchomorpha</taxon>
        <taxon>Tylenchoidea</taxon>
        <taxon>Heteroderidae</taxon>
        <taxon>Heteroderinae</taxon>
        <taxon>Heterodera</taxon>
    </lineage>
</organism>
<reference evidence="2 3" key="1">
    <citation type="submission" date="2024-10" db="EMBL/GenBank/DDBJ databases">
        <authorList>
            <person name="Kim D."/>
        </authorList>
    </citation>
    <scope>NUCLEOTIDE SEQUENCE [LARGE SCALE GENOMIC DNA]</scope>
    <source>
        <strain evidence="2">BH-2024</strain>
    </source>
</reference>
<dbReference type="AlphaFoldDB" id="A0ABD2KZN4"/>
<protein>
    <recommendedName>
        <fullName evidence="1">MATH domain-containing protein</fullName>
    </recommendedName>
</protein>
<keyword evidence="3" id="KW-1185">Reference proteome</keyword>
<accession>A0ABD2KZN4</accession>
<dbReference type="EMBL" id="JBICBT010000591">
    <property type="protein sequence ID" value="KAL3108376.1"/>
    <property type="molecule type" value="Genomic_DNA"/>
</dbReference>
<dbReference type="InterPro" id="IPR002083">
    <property type="entry name" value="MATH/TRAF_dom"/>
</dbReference>
<proteinExistence type="predicted"/>
<evidence type="ECO:0000313" key="3">
    <source>
        <dbReference type="Proteomes" id="UP001620626"/>
    </source>
</evidence>
<feature type="domain" description="MATH" evidence="1">
    <location>
        <begin position="10"/>
        <end position="132"/>
    </location>
</feature>
<comment type="caution">
    <text evidence="2">The sequence shown here is derived from an EMBL/GenBank/DDBJ whole genome shotgun (WGS) entry which is preliminary data.</text>
</comment>
<gene>
    <name evidence="2" type="ORF">niasHT_014525</name>
</gene>
<dbReference type="SUPFAM" id="SSF49599">
    <property type="entry name" value="TRAF domain-like"/>
    <property type="match status" value="1"/>
</dbReference>
<dbReference type="InterPro" id="IPR008974">
    <property type="entry name" value="TRAF-like"/>
</dbReference>
<evidence type="ECO:0000259" key="1">
    <source>
        <dbReference type="Pfam" id="PF22486"/>
    </source>
</evidence>
<name>A0ABD2KZN4_9BILA</name>
<dbReference type="Pfam" id="PF22486">
    <property type="entry name" value="MATH_2"/>
    <property type="match status" value="1"/>
</dbReference>
<dbReference type="Proteomes" id="UP001620626">
    <property type="component" value="Unassembled WGS sequence"/>
</dbReference>
<evidence type="ECO:0000313" key="2">
    <source>
        <dbReference type="EMBL" id="KAL3108376.1"/>
    </source>
</evidence>
<dbReference type="Gene3D" id="2.60.210.10">
    <property type="entry name" value="Apoptosis, Tumor Necrosis Factor Receptor Associated Protein 2, Chain A"/>
    <property type="match status" value="1"/>
</dbReference>
<sequence>MDFTTKAKTKSREAIGSERRSEAVHIKGFSWKILAQIRKNLLGTDNEKWMDFHLLCDAPKEAKNCSFECSATFRIVSQKKDVPDFNDEFNDQLLNNKLSWEFFHSISFAELIDPEKGFYNKSEDKVTLAIDVTVK</sequence>